<gene>
    <name evidence="1" type="ORF">SDC9_175728</name>
</gene>
<sequence length="64" mass="6557">MRLFAGGGVCTGKLGAAQHPDAKRGGQRQRFVVVASVIVLGKRNVGQPHGGGLLQHRCAVPAAV</sequence>
<reference evidence="1" key="1">
    <citation type="submission" date="2019-08" db="EMBL/GenBank/DDBJ databases">
        <authorList>
            <person name="Kucharzyk K."/>
            <person name="Murdoch R.W."/>
            <person name="Higgins S."/>
            <person name="Loffler F."/>
        </authorList>
    </citation>
    <scope>NUCLEOTIDE SEQUENCE</scope>
</reference>
<organism evidence="1">
    <name type="scientific">bioreactor metagenome</name>
    <dbReference type="NCBI Taxonomy" id="1076179"/>
    <lineage>
        <taxon>unclassified sequences</taxon>
        <taxon>metagenomes</taxon>
        <taxon>ecological metagenomes</taxon>
    </lineage>
</organism>
<dbReference type="AlphaFoldDB" id="A0A645GN51"/>
<dbReference type="EMBL" id="VSSQ01078520">
    <property type="protein sequence ID" value="MPN28287.1"/>
    <property type="molecule type" value="Genomic_DNA"/>
</dbReference>
<evidence type="ECO:0000313" key="1">
    <source>
        <dbReference type="EMBL" id="MPN28287.1"/>
    </source>
</evidence>
<protein>
    <submittedName>
        <fullName evidence="1">Uncharacterized protein</fullName>
    </submittedName>
</protein>
<accession>A0A645GN51</accession>
<comment type="caution">
    <text evidence="1">The sequence shown here is derived from an EMBL/GenBank/DDBJ whole genome shotgun (WGS) entry which is preliminary data.</text>
</comment>
<name>A0A645GN51_9ZZZZ</name>
<proteinExistence type="predicted"/>